<dbReference type="SUPFAM" id="SSF49899">
    <property type="entry name" value="Concanavalin A-like lectins/glucanases"/>
    <property type="match status" value="1"/>
</dbReference>
<evidence type="ECO:0000259" key="7">
    <source>
        <dbReference type="Pfam" id="PF17851"/>
    </source>
</evidence>
<evidence type="ECO:0000313" key="9">
    <source>
        <dbReference type="Proteomes" id="UP000286288"/>
    </source>
</evidence>
<dbReference type="SUPFAM" id="SSF75005">
    <property type="entry name" value="Arabinanase/levansucrase/invertase"/>
    <property type="match status" value="1"/>
</dbReference>
<dbReference type="Pfam" id="PF17851">
    <property type="entry name" value="GH43_C2"/>
    <property type="match status" value="1"/>
</dbReference>
<dbReference type="InterPro" id="IPR006710">
    <property type="entry name" value="Glyco_hydro_43"/>
</dbReference>
<dbReference type="PANTHER" id="PTHR42812">
    <property type="entry name" value="BETA-XYLOSIDASE"/>
    <property type="match status" value="1"/>
</dbReference>
<feature type="active site" description="Proton acceptor" evidence="4">
    <location>
        <position position="16"/>
    </location>
</feature>
<dbReference type="Pfam" id="PF04616">
    <property type="entry name" value="Glyco_hydro_43"/>
    <property type="match status" value="1"/>
</dbReference>
<organism evidence="8 9">
    <name type="scientific">Enterococcus casseliflavus</name>
    <name type="common">Enterococcus flavescens</name>
    <dbReference type="NCBI Taxonomy" id="37734"/>
    <lineage>
        <taxon>Bacteria</taxon>
        <taxon>Bacillati</taxon>
        <taxon>Bacillota</taxon>
        <taxon>Bacilli</taxon>
        <taxon>Lactobacillales</taxon>
        <taxon>Enterococcaceae</taxon>
        <taxon>Enterococcus</taxon>
    </lineage>
</organism>
<evidence type="ECO:0000256" key="6">
    <source>
        <dbReference type="RuleBase" id="RU361187"/>
    </source>
</evidence>
<proteinExistence type="inferred from homology"/>
<dbReference type="InterPro" id="IPR051795">
    <property type="entry name" value="Glycosyl_Hydrlase_43"/>
</dbReference>
<keyword evidence="2 6" id="KW-0378">Hydrolase</keyword>
<dbReference type="PANTHER" id="PTHR42812:SF12">
    <property type="entry name" value="BETA-XYLOSIDASE-RELATED"/>
    <property type="match status" value="1"/>
</dbReference>
<dbReference type="CDD" id="cd09000">
    <property type="entry name" value="GH43_SXA-like"/>
    <property type="match status" value="1"/>
</dbReference>
<feature type="site" description="Important for catalytic activity, responsible for pKa modulation of the active site Glu and correct orientation of both the proton donor and substrate" evidence="5">
    <location>
        <position position="127"/>
    </location>
</feature>
<sequence length="530" mass="60612">MKAIINNPILRGFHPDPSILKVEDTYYLAVSSFEWLPGIRVYCSQDLVNWSHETDILTNQVDLLGNAANCSIWAPQISYANGQYYCVYTNVRNTTRPFKDCRNYLITAPTIHEPWSEPIYLNGSGFDPSLFHDQEGRIWLLNALWDYRKDTPNKSVGIVLQEYSEAQGCLIGDRVPIFSGTQLAKTEAPHLYYHNEFYYLLTAEGGTGAGHAVTVCRSKTITGPYEVDPHFPMMRAYQREDSLFQCTGHGSLTIAPSGEWVMSYLMTRPVEGAAILGRETALQTVYWDHEGWLRLSNNDTIPDQTIRLASDAQKQRASPAVFIDDFKGSLQKAWNGRRLLPNEEWCNLSERPGYLRLIGGESMQSNFHKHLLAIRQQDFCFEAETVMEYHPQSFNQMAGLSLFLNEENYLFFYVTYDEKEDKVLRLLRCCEGEFHLFPDKLPLAAASEPIGLKVVGSYLEAHWFYRQSQTWHPFKKQNIQFLSGGFTGNFIGISAHDLDHFGKSYADFEYFTYQGKDPLDDGSLKIEKEG</sequence>
<dbReference type="EMBL" id="QRMZ01000001">
    <property type="protein sequence ID" value="RHK08269.1"/>
    <property type="molecule type" value="Genomic_DNA"/>
</dbReference>
<protein>
    <submittedName>
        <fullName evidence="8">Glycoside hydrolase family 43 protein</fullName>
    </submittedName>
</protein>
<comment type="similarity">
    <text evidence="1 6">Belongs to the glycosyl hydrolase 43 family.</text>
</comment>
<dbReference type="InterPro" id="IPR041542">
    <property type="entry name" value="GH43_C2"/>
</dbReference>
<evidence type="ECO:0000313" key="8">
    <source>
        <dbReference type="EMBL" id="RHK08269.1"/>
    </source>
</evidence>
<dbReference type="GO" id="GO:0005975">
    <property type="term" value="P:carbohydrate metabolic process"/>
    <property type="evidence" value="ECO:0007669"/>
    <property type="project" value="InterPro"/>
</dbReference>
<keyword evidence="3 6" id="KW-0326">Glycosidase</keyword>
<dbReference type="GO" id="GO:0004553">
    <property type="term" value="F:hydrolase activity, hydrolyzing O-glycosyl compounds"/>
    <property type="evidence" value="ECO:0007669"/>
    <property type="project" value="InterPro"/>
</dbReference>
<evidence type="ECO:0000256" key="3">
    <source>
        <dbReference type="ARBA" id="ARBA00023295"/>
    </source>
</evidence>
<dbReference type="Gene3D" id="2.115.10.20">
    <property type="entry name" value="Glycosyl hydrolase domain, family 43"/>
    <property type="match status" value="1"/>
</dbReference>
<reference evidence="8 9" key="1">
    <citation type="submission" date="2018-08" db="EMBL/GenBank/DDBJ databases">
        <title>A genome reference for cultivated species of the human gut microbiota.</title>
        <authorList>
            <person name="Zou Y."/>
            <person name="Xue W."/>
            <person name="Luo G."/>
        </authorList>
    </citation>
    <scope>NUCLEOTIDE SEQUENCE [LARGE SCALE GENOMIC DNA]</scope>
    <source>
        <strain evidence="8 9">AF48-16</strain>
    </source>
</reference>
<dbReference type="Gene3D" id="2.60.120.200">
    <property type="match status" value="1"/>
</dbReference>
<name>A0A415EY78_ENTCA</name>
<dbReference type="Proteomes" id="UP000286288">
    <property type="component" value="Unassembled WGS sequence"/>
</dbReference>
<evidence type="ECO:0000256" key="4">
    <source>
        <dbReference type="PIRSR" id="PIRSR606710-1"/>
    </source>
</evidence>
<evidence type="ECO:0000256" key="1">
    <source>
        <dbReference type="ARBA" id="ARBA00009865"/>
    </source>
</evidence>
<evidence type="ECO:0000256" key="5">
    <source>
        <dbReference type="PIRSR" id="PIRSR606710-2"/>
    </source>
</evidence>
<dbReference type="InterPro" id="IPR013320">
    <property type="entry name" value="ConA-like_dom_sf"/>
</dbReference>
<gene>
    <name evidence="8" type="ORF">DW084_00905</name>
</gene>
<dbReference type="AlphaFoldDB" id="A0A415EY78"/>
<comment type="caution">
    <text evidence="8">The sequence shown here is derived from an EMBL/GenBank/DDBJ whole genome shotgun (WGS) entry which is preliminary data.</text>
</comment>
<dbReference type="InterPro" id="IPR023296">
    <property type="entry name" value="Glyco_hydro_beta-prop_sf"/>
</dbReference>
<accession>A0A415EY78</accession>
<feature type="domain" description="Beta-xylosidase C-terminal Concanavalin A-like" evidence="7">
    <location>
        <begin position="324"/>
        <end position="514"/>
    </location>
</feature>
<feature type="active site" description="Proton donor" evidence="4">
    <location>
        <position position="187"/>
    </location>
</feature>
<evidence type="ECO:0000256" key="2">
    <source>
        <dbReference type="ARBA" id="ARBA00022801"/>
    </source>
</evidence>